<name>A0AAD8A6V1_DIPPU</name>
<reference evidence="1" key="1">
    <citation type="journal article" date="2023" name="IScience">
        <title>Live-bearing cockroach genome reveals convergent evolutionary mechanisms linked to viviparity in insects and beyond.</title>
        <authorList>
            <person name="Fouks B."/>
            <person name="Harrison M.C."/>
            <person name="Mikhailova A.A."/>
            <person name="Marchal E."/>
            <person name="English S."/>
            <person name="Carruthers M."/>
            <person name="Jennings E.C."/>
            <person name="Chiamaka E.L."/>
            <person name="Frigard R.A."/>
            <person name="Pippel M."/>
            <person name="Attardo G.M."/>
            <person name="Benoit J.B."/>
            <person name="Bornberg-Bauer E."/>
            <person name="Tobe S.S."/>
        </authorList>
    </citation>
    <scope>NUCLEOTIDE SEQUENCE</scope>
    <source>
        <strain evidence="1">Stay&amp;Tobe</strain>
    </source>
</reference>
<accession>A0AAD8A6V1</accession>
<sequence length="68" mass="7962">NERERLQLICKAEVDQRSTVHSCSTLQCKNSTNNRIRDRNTREQFFLETSECINALSPDSVPRDWSMC</sequence>
<dbReference type="AlphaFoldDB" id="A0AAD8A6V1"/>
<evidence type="ECO:0000313" key="1">
    <source>
        <dbReference type="EMBL" id="KAJ9593571.1"/>
    </source>
</evidence>
<proteinExistence type="predicted"/>
<keyword evidence="2" id="KW-1185">Reference proteome</keyword>
<reference evidence="1" key="2">
    <citation type="submission" date="2023-05" db="EMBL/GenBank/DDBJ databases">
        <authorList>
            <person name="Fouks B."/>
        </authorList>
    </citation>
    <scope>NUCLEOTIDE SEQUENCE</scope>
    <source>
        <strain evidence="1">Stay&amp;Tobe</strain>
        <tissue evidence="1">Testes</tissue>
    </source>
</reference>
<evidence type="ECO:0000313" key="2">
    <source>
        <dbReference type="Proteomes" id="UP001233999"/>
    </source>
</evidence>
<dbReference type="Proteomes" id="UP001233999">
    <property type="component" value="Unassembled WGS sequence"/>
</dbReference>
<protein>
    <submittedName>
        <fullName evidence="1">Uncharacterized protein</fullName>
    </submittedName>
</protein>
<organism evidence="1 2">
    <name type="scientific">Diploptera punctata</name>
    <name type="common">Pacific beetle cockroach</name>
    <dbReference type="NCBI Taxonomy" id="6984"/>
    <lineage>
        <taxon>Eukaryota</taxon>
        <taxon>Metazoa</taxon>
        <taxon>Ecdysozoa</taxon>
        <taxon>Arthropoda</taxon>
        <taxon>Hexapoda</taxon>
        <taxon>Insecta</taxon>
        <taxon>Pterygota</taxon>
        <taxon>Neoptera</taxon>
        <taxon>Polyneoptera</taxon>
        <taxon>Dictyoptera</taxon>
        <taxon>Blattodea</taxon>
        <taxon>Blaberoidea</taxon>
        <taxon>Blaberidae</taxon>
        <taxon>Diplopterinae</taxon>
        <taxon>Diploptera</taxon>
    </lineage>
</organism>
<dbReference type="EMBL" id="JASPKZ010003428">
    <property type="protein sequence ID" value="KAJ9593571.1"/>
    <property type="molecule type" value="Genomic_DNA"/>
</dbReference>
<comment type="caution">
    <text evidence="1">The sequence shown here is derived from an EMBL/GenBank/DDBJ whole genome shotgun (WGS) entry which is preliminary data.</text>
</comment>
<gene>
    <name evidence="1" type="ORF">L9F63_014878</name>
</gene>
<feature type="non-terminal residue" evidence="1">
    <location>
        <position position="1"/>
    </location>
</feature>